<feature type="domain" description="Plastid lipid-associated protein/fibrillin conserved" evidence="1">
    <location>
        <begin position="2"/>
        <end position="191"/>
    </location>
</feature>
<dbReference type="PANTHER" id="PTHR31906">
    <property type="entry name" value="PLASTID-LIPID-ASSOCIATED PROTEIN 4, CHLOROPLASTIC-RELATED"/>
    <property type="match status" value="1"/>
</dbReference>
<dbReference type="RefSeq" id="WP_054469156.1">
    <property type="nucleotide sequence ID" value="NZ_CP159837.1"/>
</dbReference>
<name>A0AAU8J8U4_9CYAN</name>
<evidence type="ECO:0000313" key="2">
    <source>
        <dbReference type="EMBL" id="XCM34632.1"/>
    </source>
</evidence>
<protein>
    <submittedName>
        <fullName evidence="2">PAP/fibrillin family protein</fullName>
    </submittedName>
</protein>
<gene>
    <name evidence="2" type="ORF">ABWT76_003244</name>
</gene>
<sequence length="194" mass="21705">MSAKTQLLKAIAGRNRGLLAQSSDRQIILDAIDHLEDENPTPQPIESNLLAGDWRLIYTTNSNLLFIDLPPLVRLGQIYQSVRPATGKLYNIAEVVSGLPGLSGLICVSAKFTAVSDKRVDVKFQRWIIGLQNLLDYQSPEELIDKIESGNPITALDLPIDERNQDNWLDITYLDEDLRIGRGHRGNLFVLTKD</sequence>
<organism evidence="2">
    <name type="scientific">Planktothricoides raciborskii GIHE-MW2</name>
    <dbReference type="NCBI Taxonomy" id="2792601"/>
    <lineage>
        <taxon>Bacteria</taxon>
        <taxon>Bacillati</taxon>
        <taxon>Cyanobacteriota</taxon>
        <taxon>Cyanophyceae</taxon>
        <taxon>Oscillatoriophycideae</taxon>
        <taxon>Oscillatoriales</taxon>
        <taxon>Oscillatoriaceae</taxon>
        <taxon>Planktothricoides</taxon>
    </lineage>
</organism>
<accession>A0AAU8J8U4</accession>
<evidence type="ECO:0000259" key="1">
    <source>
        <dbReference type="Pfam" id="PF04755"/>
    </source>
</evidence>
<dbReference type="AlphaFoldDB" id="A0AAU8J8U4"/>
<dbReference type="Pfam" id="PF04755">
    <property type="entry name" value="PAP_fibrillin"/>
    <property type="match status" value="1"/>
</dbReference>
<reference evidence="2" key="1">
    <citation type="submission" date="2024-07" db="EMBL/GenBank/DDBJ databases">
        <authorList>
            <person name="Kim Y.J."/>
            <person name="Jeong J.Y."/>
        </authorList>
    </citation>
    <scope>NUCLEOTIDE SEQUENCE</scope>
    <source>
        <strain evidence="2">GIHE-MW2</strain>
    </source>
</reference>
<dbReference type="InterPro" id="IPR039633">
    <property type="entry name" value="PAP"/>
</dbReference>
<dbReference type="EMBL" id="CP159837">
    <property type="protein sequence ID" value="XCM34632.1"/>
    <property type="molecule type" value="Genomic_DNA"/>
</dbReference>
<proteinExistence type="predicted"/>
<dbReference type="InterPro" id="IPR006843">
    <property type="entry name" value="PAP/fibrillin_dom"/>
</dbReference>